<feature type="domain" description="GH18" evidence="17">
    <location>
        <begin position="195"/>
        <end position="547"/>
    </location>
</feature>
<comment type="caution">
    <text evidence="13">Lacks conserved residue(s) required for the propagation of feature annotation.</text>
</comment>
<keyword evidence="7 14" id="KW-0378">Hydrolase</keyword>
<proteinExistence type="inferred from homology"/>
<dbReference type="SMART" id="SM00270">
    <property type="entry name" value="ChtBD1"/>
    <property type="match status" value="2"/>
</dbReference>
<evidence type="ECO:0000256" key="10">
    <source>
        <dbReference type="ARBA" id="ARBA00023277"/>
    </source>
</evidence>
<evidence type="ECO:0000256" key="3">
    <source>
        <dbReference type="ARBA" id="ARBA00008682"/>
    </source>
</evidence>
<comment type="subcellular location">
    <subcellularLocation>
        <location evidence="2">Secreted</location>
    </subcellularLocation>
</comment>
<feature type="signal peptide" evidence="15">
    <location>
        <begin position="1"/>
        <end position="20"/>
    </location>
</feature>
<feature type="disulfide bond" evidence="13">
    <location>
        <begin position="127"/>
        <end position="131"/>
    </location>
</feature>
<keyword evidence="15" id="KW-0732">Signal</keyword>
<dbReference type="EC" id="3.2.1.14" evidence="4"/>
<dbReference type="InterPro" id="IPR011583">
    <property type="entry name" value="Chitinase_II/V-like_cat"/>
</dbReference>
<dbReference type="Gene3D" id="3.10.50.10">
    <property type="match status" value="1"/>
</dbReference>
<dbReference type="InterPro" id="IPR053214">
    <property type="entry name" value="LysM12-like"/>
</dbReference>
<evidence type="ECO:0000313" key="19">
    <source>
        <dbReference type="Proteomes" id="UP001305414"/>
    </source>
</evidence>
<dbReference type="Gene3D" id="3.20.20.80">
    <property type="entry name" value="Glycosidases"/>
    <property type="match status" value="1"/>
</dbReference>
<evidence type="ECO:0000256" key="7">
    <source>
        <dbReference type="ARBA" id="ARBA00022801"/>
    </source>
</evidence>
<keyword evidence="9" id="KW-0843">Virulence</keyword>
<dbReference type="PROSITE" id="PS01095">
    <property type="entry name" value="GH18_1"/>
    <property type="match status" value="1"/>
</dbReference>
<dbReference type="GO" id="GO:0008061">
    <property type="term" value="F:chitin binding"/>
    <property type="evidence" value="ECO:0007669"/>
    <property type="project" value="UniProtKB-UniRule"/>
</dbReference>
<keyword evidence="11 14" id="KW-0326">Glycosidase</keyword>
<dbReference type="PANTHER" id="PTHR47700:SF2">
    <property type="entry name" value="CHITINASE"/>
    <property type="match status" value="1"/>
</dbReference>
<dbReference type="InterPro" id="IPR029070">
    <property type="entry name" value="Chitinase_insertion_sf"/>
</dbReference>
<dbReference type="Pfam" id="PF00187">
    <property type="entry name" value="Chitin_bind_1"/>
    <property type="match status" value="1"/>
</dbReference>
<dbReference type="Gene3D" id="3.30.60.10">
    <property type="entry name" value="Endochitinase-like"/>
    <property type="match status" value="1"/>
</dbReference>
<feature type="disulfide bond" evidence="13">
    <location>
        <begin position="177"/>
        <end position="181"/>
    </location>
</feature>
<evidence type="ECO:0000256" key="11">
    <source>
        <dbReference type="ARBA" id="ARBA00023295"/>
    </source>
</evidence>
<dbReference type="Pfam" id="PF00704">
    <property type="entry name" value="Glyco_hydro_18"/>
    <property type="match status" value="1"/>
</dbReference>
<dbReference type="GO" id="GO:0005576">
    <property type="term" value="C:extracellular region"/>
    <property type="evidence" value="ECO:0007669"/>
    <property type="project" value="UniProtKB-SubCell"/>
</dbReference>
<accession>A0AAN7UTA6</accession>
<dbReference type="PROSITE" id="PS00026">
    <property type="entry name" value="CHIT_BIND_I_1"/>
    <property type="match status" value="1"/>
</dbReference>
<dbReference type="SUPFAM" id="SSF51445">
    <property type="entry name" value="(Trans)glycosidases"/>
    <property type="match status" value="1"/>
</dbReference>
<evidence type="ECO:0000256" key="9">
    <source>
        <dbReference type="ARBA" id="ARBA00023026"/>
    </source>
</evidence>
<name>A0AAN7UTA6_9PEZI</name>
<evidence type="ECO:0000256" key="2">
    <source>
        <dbReference type="ARBA" id="ARBA00004613"/>
    </source>
</evidence>
<dbReference type="SUPFAM" id="SSF54556">
    <property type="entry name" value="Chitinase insertion domain"/>
    <property type="match status" value="1"/>
</dbReference>
<sequence length="1779" mass="193377">MRTTFFSLLSLVAHLRYATCLPSSHSEVVAASHNVAEADTCVPISPTVDSIKSLLAKTRALPGICPSENLYYTQSTVLQRRQAGGTVEDYSCDENRPCKNGACCAKTGFCGYGPDSCGDGTSPNDHCWSQCDAKAECGRYAKTPGQECPLKVCCSQFGFCGTTEEFCAKTNDANTTCQSNCDQPGSGSSGGDVQSRIIGYYEAWNWQKNCIGMQLKDIPVSSITHLHYSFAYIAPGSYAITTMDDTVPTELFAQFAGLKKQNPALKVIVSIGGWTFNDNGTITQPVFGDIASSSGNRAKFIDSLLSFMTNYGFDGVDFDWEYPGAGDRGGHDDDGVNYTQLLSDLRARFSGVISFTAPTSYWYLRHFDLIAMTKHVDWINVMAYDLHGTWDSSNPIGNHVLAHTNLTEIKLALDLYWRNSIPANKLNLGLGFYGRSFQLSDPGCSTPGCLFKGGASPGPCTQNSGTLSYREIMDVISTNGLTPYYDTTNQVKYVTWGGDQWVSYDDQETFQAKIKLANQMGLGGVLIWSLDQDTAQLDALAGVIYPKSLGAIGAAAESANNWEQAGGGDCRVTDCGTTGCRTGEVLMSTQQCDGKGHGSSICCPFSSAPDAKTCSWRGGYPFCNGQCHPGEVALASSFWGDGKKCKDGRKFYCCPATRELPACRWTECGESCDSDENKLTWAEESCWDDEQSFCCKKTQDWQNCQWYGKGGSCFDDHCPTGHSVSLSTSYEGEGTDCGIHFERQRSFCCDPPAGQSPFSPVPLEYLFPNPPTGPGVDSKFDLKLDPTYGGSSPLKFGDDPNDAEFGFVVLVSPETIQVSLDARDGSHWEVFDCFDDKSEEAQTVRMMCTDNTETSTCDKIHLGHGAPGTIVEMPKGCGPGKYAVVKEMKESRNQGLPKHLIKRGLLQSKIFDLTFDYDFSRVPRDLGNTQMRIDYSNEPGYWDKIVNKTATKRKRSLDMLNGNHRRWLEDAWREDLADHRRGVLPYDELHRRWFGSDIISWLKGLINGVTDVPIISNGYTDDFTVILLNEVVQGCPIGPAGTTVSGKLDVRASTHVELHTSFGFTLITTLSNSGSVSFKDSYLYFNNRGKVNAKFTADAVATAQFDSGDKTLVSADQFGAAFAVPGIVTIGPNFKLVGQVKGQLTLGAYFEANVNLADWDIRQTYPDQGPDWDPKAPQTPNRDGTQELLTPEWMYGVSASGFVELHVKPTITFGIDFNKKFINTDGASVNLVADGWIRFHADANHGGGSGTPSSSTFCYGVDAGADLYASIKAPSFYGWTLARSPLPIASSDPIQIIPTTCPITSRDLHELSGFNESIYRRREIASSPSSANLLDIRNDHRALNVLEKRAQTYGPIIRLGIQCPAGNNGGGTSPGPCPLCDTAAVSRRATTDTGDSCVLVLGRSDESTCKSNILDARDTNTLGIEWGAENISQIDHQLWKRGSKSGTWLLDPGNPASAQKVSFNSYPECNEQNINGITKWFGFDELGLSTSVCPTDVSKFTSAQVDSSTYQTDHIFEAQTVLHFFDFLRGGGQFKLPIRLPNGYTAATSAWVNDVLLNAGTGSFNVQNLNGHSLLELITDNVLGDGTSAGRGRMAILYMGINNDKGHFFKFENLGTLDVTGKVRASKIIQRNTAGVFGYMRRQEIAPKFQASGQAFENALAQFDTAYAWGSHIGAEPGRPAGANRGLRDLWAYWIDVYLATIEARAATWAGQAMTAMQGLSTSPTDEAANWVTSFFGPGGAGSVLQFAQPSPGSQVGPSGVTVPNSRYGMWTTVSGPWT</sequence>
<feature type="disulfide bond" evidence="13">
    <location>
        <begin position="153"/>
        <end position="167"/>
    </location>
</feature>
<feature type="chain" id="PRO_5042898851" description="chitinase" evidence="15">
    <location>
        <begin position="21"/>
        <end position="1779"/>
    </location>
</feature>
<evidence type="ECO:0000256" key="13">
    <source>
        <dbReference type="PROSITE-ProRule" id="PRU00261"/>
    </source>
</evidence>
<evidence type="ECO:0000313" key="18">
    <source>
        <dbReference type="EMBL" id="KAK5635352.1"/>
    </source>
</evidence>
<evidence type="ECO:0000256" key="1">
    <source>
        <dbReference type="ARBA" id="ARBA00000822"/>
    </source>
</evidence>
<keyword evidence="8" id="KW-0146">Chitin degradation</keyword>
<feature type="domain" description="Chitin-binding type-1" evidence="16">
    <location>
        <begin position="134"/>
        <end position="183"/>
    </location>
</feature>
<feature type="domain" description="Chitin-binding type-1" evidence="16">
    <location>
        <begin position="89"/>
        <end position="133"/>
    </location>
</feature>
<dbReference type="EMBL" id="JAWHQM010000052">
    <property type="protein sequence ID" value="KAK5635352.1"/>
    <property type="molecule type" value="Genomic_DNA"/>
</dbReference>
<dbReference type="CDD" id="cd00035">
    <property type="entry name" value="ChtBD1"/>
    <property type="match status" value="1"/>
</dbReference>
<evidence type="ECO:0000256" key="6">
    <source>
        <dbReference type="ARBA" id="ARBA00022669"/>
    </source>
</evidence>
<comment type="catalytic activity">
    <reaction evidence="1">
        <text>Random endo-hydrolysis of N-acetyl-beta-D-glucosaminide (1-&gt;4)-beta-linkages in chitin and chitodextrins.</text>
        <dbReference type="EC" id="3.2.1.14"/>
    </reaction>
</comment>
<dbReference type="GO" id="GO:0008843">
    <property type="term" value="F:endochitinase activity"/>
    <property type="evidence" value="ECO:0007669"/>
    <property type="project" value="UniProtKB-EC"/>
</dbReference>
<keyword evidence="19" id="KW-1185">Reference proteome</keyword>
<feature type="disulfide bond" evidence="13">
    <location>
        <begin position="148"/>
        <end position="160"/>
    </location>
</feature>
<evidence type="ECO:0000256" key="8">
    <source>
        <dbReference type="ARBA" id="ARBA00023024"/>
    </source>
</evidence>
<gene>
    <name evidence="18" type="ORF">RRF57_011067</name>
</gene>
<dbReference type="Proteomes" id="UP001305414">
    <property type="component" value="Unassembled WGS sequence"/>
</dbReference>
<evidence type="ECO:0000259" key="17">
    <source>
        <dbReference type="PROSITE" id="PS51910"/>
    </source>
</evidence>
<evidence type="ECO:0000256" key="4">
    <source>
        <dbReference type="ARBA" id="ARBA00012729"/>
    </source>
</evidence>
<feature type="disulfide bond" evidence="13">
    <location>
        <begin position="103"/>
        <end position="117"/>
    </location>
</feature>
<keyword evidence="13" id="KW-1015">Disulfide bond</keyword>
<evidence type="ECO:0000259" key="16">
    <source>
        <dbReference type="PROSITE" id="PS50941"/>
    </source>
</evidence>
<dbReference type="PROSITE" id="PS50941">
    <property type="entry name" value="CHIT_BIND_I_2"/>
    <property type="match status" value="2"/>
</dbReference>
<dbReference type="InterPro" id="IPR017853">
    <property type="entry name" value="GH"/>
</dbReference>
<dbReference type="SUPFAM" id="SSF57016">
    <property type="entry name" value="Plant lectins/antimicrobial peptides"/>
    <property type="match status" value="1"/>
</dbReference>
<dbReference type="InterPro" id="IPR001223">
    <property type="entry name" value="Glyco_hydro18_cat"/>
</dbReference>
<dbReference type="PANTHER" id="PTHR47700">
    <property type="entry name" value="V CHITINASE, PUTATIVE (AFU_ORTHOLOGUE AFUA_6G13720)-RELATED"/>
    <property type="match status" value="1"/>
</dbReference>
<comment type="similarity">
    <text evidence="3">Belongs to the glycosyl hydrolase 18 family. Chitinase class V subfamily.</text>
</comment>
<evidence type="ECO:0000256" key="5">
    <source>
        <dbReference type="ARBA" id="ARBA00022525"/>
    </source>
</evidence>
<dbReference type="GO" id="GO:0000272">
    <property type="term" value="P:polysaccharide catabolic process"/>
    <property type="evidence" value="ECO:0007669"/>
    <property type="project" value="UniProtKB-KW"/>
</dbReference>
<dbReference type="InterPro" id="IPR001002">
    <property type="entry name" value="Chitin-bd_1"/>
</dbReference>
<protein>
    <recommendedName>
        <fullName evidence="4">chitinase</fullName>
        <ecNumber evidence="4">3.2.1.14</ecNumber>
    </recommendedName>
</protein>
<keyword evidence="12" id="KW-0624">Polysaccharide degradation</keyword>
<evidence type="ECO:0000256" key="14">
    <source>
        <dbReference type="RuleBase" id="RU000489"/>
    </source>
</evidence>
<keyword evidence="10" id="KW-0119">Carbohydrate metabolism</keyword>
<dbReference type="InterPro" id="IPR036861">
    <property type="entry name" value="Endochitinase-like_sf"/>
</dbReference>
<dbReference type="PROSITE" id="PS51910">
    <property type="entry name" value="GH18_2"/>
    <property type="match status" value="1"/>
</dbReference>
<dbReference type="InterPro" id="IPR001579">
    <property type="entry name" value="Glyco_hydro_18_chit_AS"/>
</dbReference>
<dbReference type="GO" id="GO:0006032">
    <property type="term" value="P:chitin catabolic process"/>
    <property type="evidence" value="ECO:0007669"/>
    <property type="project" value="UniProtKB-KW"/>
</dbReference>
<evidence type="ECO:0000256" key="12">
    <source>
        <dbReference type="ARBA" id="ARBA00023326"/>
    </source>
</evidence>
<organism evidence="18 19">
    <name type="scientific">Xylaria bambusicola</name>
    <dbReference type="NCBI Taxonomy" id="326684"/>
    <lineage>
        <taxon>Eukaryota</taxon>
        <taxon>Fungi</taxon>
        <taxon>Dikarya</taxon>
        <taxon>Ascomycota</taxon>
        <taxon>Pezizomycotina</taxon>
        <taxon>Sordariomycetes</taxon>
        <taxon>Xylariomycetidae</taxon>
        <taxon>Xylariales</taxon>
        <taxon>Xylariaceae</taxon>
        <taxon>Xylaria</taxon>
    </lineage>
</organism>
<dbReference type="InterPro" id="IPR018371">
    <property type="entry name" value="Chitin-binding_1_CS"/>
</dbReference>
<keyword evidence="6 13" id="KW-0147">Chitin-binding</keyword>
<evidence type="ECO:0000256" key="15">
    <source>
        <dbReference type="SAM" id="SignalP"/>
    </source>
</evidence>
<feature type="disulfide bond" evidence="13">
    <location>
        <begin position="98"/>
        <end position="110"/>
    </location>
</feature>
<keyword evidence="5" id="KW-0964">Secreted</keyword>
<reference evidence="18 19" key="1">
    <citation type="submission" date="2023-10" db="EMBL/GenBank/DDBJ databases">
        <title>Draft genome sequence of Xylaria bambusicola isolate GMP-LS, the root and basal stem rot pathogen of sugarcane in Indonesia.</title>
        <authorList>
            <person name="Selvaraj P."/>
            <person name="Muralishankar V."/>
            <person name="Muruganantham S."/>
            <person name="Sp S."/>
            <person name="Haryani S."/>
            <person name="Lau K.J.X."/>
            <person name="Naqvi N.I."/>
        </authorList>
    </citation>
    <scope>NUCLEOTIDE SEQUENCE [LARGE SCALE GENOMIC DNA]</scope>
    <source>
        <strain evidence="18">GMP-LS</strain>
    </source>
</reference>
<comment type="caution">
    <text evidence="18">The sequence shown here is derived from an EMBL/GenBank/DDBJ whole genome shotgun (WGS) entry which is preliminary data.</text>
</comment>
<dbReference type="SMART" id="SM00636">
    <property type="entry name" value="Glyco_18"/>
    <property type="match status" value="1"/>
</dbReference>